<name>A0A2U1E4S1_9FIRM</name>
<dbReference type="GO" id="GO:0015297">
    <property type="term" value="F:antiporter activity"/>
    <property type="evidence" value="ECO:0007669"/>
    <property type="project" value="InterPro"/>
</dbReference>
<evidence type="ECO:0000256" key="7">
    <source>
        <dbReference type="SAM" id="Phobius"/>
    </source>
</evidence>
<dbReference type="InterPro" id="IPR051327">
    <property type="entry name" value="MATE_MepA_subfamily"/>
</dbReference>
<evidence type="ECO:0000256" key="4">
    <source>
        <dbReference type="ARBA" id="ARBA00022692"/>
    </source>
</evidence>
<feature type="transmembrane region" description="Helical" evidence="7">
    <location>
        <begin position="152"/>
        <end position="174"/>
    </location>
</feature>
<feature type="transmembrane region" description="Helical" evidence="7">
    <location>
        <begin position="401"/>
        <end position="421"/>
    </location>
</feature>
<evidence type="ECO:0000313" key="9">
    <source>
        <dbReference type="Proteomes" id="UP000245793"/>
    </source>
</evidence>
<dbReference type="EMBL" id="QEKV01000003">
    <property type="protein sequence ID" value="PVY94946.1"/>
    <property type="molecule type" value="Genomic_DNA"/>
</dbReference>
<feature type="transmembrane region" description="Helical" evidence="7">
    <location>
        <begin position="82"/>
        <end position="104"/>
    </location>
</feature>
<dbReference type="InterPro" id="IPR048279">
    <property type="entry name" value="MdtK-like"/>
</dbReference>
<dbReference type="InterPro" id="IPR002528">
    <property type="entry name" value="MATE_fam"/>
</dbReference>
<accession>A0A2U1E4S1</accession>
<dbReference type="Pfam" id="PF01554">
    <property type="entry name" value="MatE"/>
    <property type="match status" value="2"/>
</dbReference>
<keyword evidence="3" id="KW-1003">Cell membrane</keyword>
<feature type="transmembrane region" description="Helical" evidence="7">
    <location>
        <begin position="257"/>
        <end position="282"/>
    </location>
</feature>
<proteinExistence type="predicted"/>
<evidence type="ECO:0000256" key="3">
    <source>
        <dbReference type="ARBA" id="ARBA00022475"/>
    </source>
</evidence>
<evidence type="ECO:0000256" key="5">
    <source>
        <dbReference type="ARBA" id="ARBA00022989"/>
    </source>
</evidence>
<dbReference type="PANTHER" id="PTHR43823">
    <property type="entry name" value="SPORULATION PROTEIN YKVU"/>
    <property type="match status" value="1"/>
</dbReference>
<sequence length="435" mass="48409">MKRFLKYIIPSILSMWVYALYTMVDGFFVSNFCGEIEFSAVNIAMPIVTSFFALGILFSIGTQALVGFNLGRKNIKEANEVFTTGIVSILIFGILYTVLIFVFLKDIIGFLGATSETHDYVYEYLRTIVPFGVFFMTTYQLEVLVKVDGFPIISALSVLVAALTNLILDYIFIVDFGWDLFGAAFATGIAQVVSTVLMTAHFLKRRGNIAFSKNINFKNLKKTIPLGVGDAMAEVAIGYTVLLFNTTLQKYMGQDGVIIYTVISYVSIFATVTMTGIAQGLAPLFSFENGRNDTVKINKLVKWGFLSVVLIGAVFISAVQLFSKEIVGFFLSESSEIFNHATDSLMKYSSAYIFIGINVLMVTLFASLRKGKFAIFISLLRTPIFITIIMKIYEIAFSGDIIWFVPAVSEMLTCIISMYLLNKIVFKNKKMASTN</sequence>
<comment type="caution">
    <text evidence="8">The sequence shown here is derived from an EMBL/GenBank/DDBJ whole genome shotgun (WGS) entry which is preliminary data.</text>
</comment>
<evidence type="ECO:0000256" key="1">
    <source>
        <dbReference type="ARBA" id="ARBA00004651"/>
    </source>
</evidence>
<feature type="transmembrane region" description="Helical" evidence="7">
    <location>
        <begin position="373"/>
        <end position="395"/>
    </location>
</feature>
<keyword evidence="5 7" id="KW-1133">Transmembrane helix</keyword>
<dbReference type="Proteomes" id="UP000245793">
    <property type="component" value="Unassembled WGS sequence"/>
</dbReference>
<protein>
    <submittedName>
        <fullName evidence="8">Na+-driven multidrug efflux pump</fullName>
    </submittedName>
</protein>
<organism evidence="8 9">
    <name type="scientific">Ezakiella coagulans</name>
    <dbReference type="NCBI Taxonomy" id="46507"/>
    <lineage>
        <taxon>Bacteria</taxon>
        <taxon>Bacillati</taxon>
        <taxon>Bacillota</taxon>
        <taxon>Tissierellia</taxon>
        <taxon>Ezakiella</taxon>
    </lineage>
</organism>
<feature type="transmembrane region" description="Helical" evidence="7">
    <location>
        <begin position="303"/>
        <end position="322"/>
    </location>
</feature>
<feature type="transmembrane region" description="Helical" evidence="7">
    <location>
        <begin position="44"/>
        <end position="70"/>
    </location>
</feature>
<feature type="transmembrane region" description="Helical" evidence="7">
    <location>
        <begin position="348"/>
        <end position="366"/>
    </location>
</feature>
<reference evidence="8 9" key="1">
    <citation type="submission" date="2018-04" db="EMBL/GenBank/DDBJ databases">
        <title>Genomic Encyclopedia of Type Strains, Phase IV (KMG-IV): sequencing the most valuable type-strain genomes for metagenomic binning, comparative biology and taxonomic classification.</title>
        <authorList>
            <person name="Goeker M."/>
        </authorList>
    </citation>
    <scope>NUCLEOTIDE SEQUENCE [LARGE SCALE GENOMIC DNA]</scope>
    <source>
        <strain evidence="8 9">DSM 20705</strain>
    </source>
</reference>
<feature type="transmembrane region" description="Helical" evidence="7">
    <location>
        <begin position="124"/>
        <end position="145"/>
    </location>
</feature>
<dbReference type="PIRSF" id="PIRSF006603">
    <property type="entry name" value="DinF"/>
    <property type="match status" value="1"/>
</dbReference>
<gene>
    <name evidence="8" type="ORF">C7381_103186</name>
</gene>
<feature type="transmembrane region" description="Helical" evidence="7">
    <location>
        <begin position="224"/>
        <end position="245"/>
    </location>
</feature>
<dbReference type="GO" id="GO:0005886">
    <property type="term" value="C:plasma membrane"/>
    <property type="evidence" value="ECO:0007669"/>
    <property type="project" value="UniProtKB-SubCell"/>
</dbReference>
<comment type="subcellular location">
    <subcellularLocation>
        <location evidence="1">Cell membrane</location>
        <topology evidence="1">Multi-pass membrane protein</topology>
    </subcellularLocation>
</comment>
<dbReference type="PANTHER" id="PTHR43823:SF3">
    <property type="entry name" value="MULTIDRUG EXPORT PROTEIN MEPA"/>
    <property type="match status" value="1"/>
</dbReference>
<keyword evidence="6 7" id="KW-0472">Membrane</keyword>
<keyword evidence="9" id="KW-1185">Reference proteome</keyword>
<feature type="transmembrane region" description="Helical" evidence="7">
    <location>
        <begin position="7"/>
        <end position="24"/>
    </location>
</feature>
<dbReference type="GO" id="GO:0042910">
    <property type="term" value="F:xenobiotic transmembrane transporter activity"/>
    <property type="evidence" value="ECO:0007669"/>
    <property type="project" value="InterPro"/>
</dbReference>
<evidence type="ECO:0000256" key="2">
    <source>
        <dbReference type="ARBA" id="ARBA00022448"/>
    </source>
</evidence>
<keyword evidence="2" id="KW-0813">Transport</keyword>
<keyword evidence="4 7" id="KW-0812">Transmembrane</keyword>
<dbReference type="RefSeq" id="WP_116479941.1">
    <property type="nucleotide sequence ID" value="NZ_CP096650.1"/>
</dbReference>
<feature type="transmembrane region" description="Helical" evidence="7">
    <location>
        <begin position="180"/>
        <end position="203"/>
    </location>
</feature>
<evidence type="ECO:0000313" key="8">
    <source>
        <dbReference type="EMBL" id="PVY94946.1"/>
    </source>
</evidence>
<evidence type="ECO:0000256" key="6">
    <source>
        <dbReference type="ARBA" id="ARBA00023136"/>
    </source>
</evidence>
<dbReference type="AlphaFoldDB" id="A0A2U1E4S1"/>